<reference evidence="3" key="1">
    <citation type="submission" date="2022-11" db="EMBL/GenBank/DDBJ databases">
        <title>Hoeflea poritis sp. nov., isolated from scleractinian coral Porites lutea.</title>
        <authorList>
            <person name="Zhang G."/>
            <person name="Wei Q."/>
            <person name="Cai L."/>
        </authorList>
    </citation>
    <scope>NUCLEOTIDE SEQUENCE</scope>
    <source>
        <strain evidence="3">E7-10</strain>
    </source>
</reference>
<gene>
    <name evidence="3" type="ORF">OOZ53_21310</name>
</gene>
<dbReference type="Pfam" id="PF07331">
    <property type="entry name" value="TctB"/>
    <property type="match status" value="1"/>
</dbReference>
<dbReference type="Proteomes" id="UP001148313">
    <property type="component" value="Unassembled WGS sequence"/>
</dbReference>
<dbReference type="EMBL" id="JAPJZH010000017">
    <property type="protein sequence ID" value="MDA4847910.1"/>
    <property type="molecule type" value="Genomic_DNA"/>
</dbReference>
<feature type="transmembrane region" description="Helical" evidence="1">
    <location>
        <begin position="115"/>
        <end position="136"/>
    </location>
</feature>
<keyword evidence="1" id="KW-0472">Membrane</keyword>
<organism evidence="3 4">
    <name type="scientific">Hoeflea poritis</name>
    <dbReference type="NCBI Taxonomy" id="2993659"/>
    <lineage>
        <taxon>Bacteria</taxon>
        <taxon>Pseudomonadati</taxon>
        <taxon>Pseudomonadota</taxon>
        <taxon>Alphaproteobacteria</taxon>
        <taxon>Hyphomicrobiales</taxon>
        <taxon>Rhizobiaceae</taxon>
        <taxon>Hoeflea</taxon>
    </lineage>
</organism>
<feature type="transmembrane region" description="Helical" evidence="1">
    <location>
        <begin position="41"/>
        <end position="59"/>
    </location>
</feature>
<evidence type="ECO:0000259" key="2">
    <source>
        <dbReference type="Pfam" id="PF07331"/>
    </source>
</evidence>
<accession>A0ABT4VT73</accession>
<proteinExistence type="predicted"/>
<evidence type="ECO:0000313" key="4">
    <source>
        <dbReference type="Proteomes" id="UP001148313"/>
    </source>
</evidence>
<protein>
    <submittedName>
        <fullName evidence="3">Tripartite tricarboxylate transporter TctB family protein</fullName>
    </submittedName>
</protein>
<feature type="transmembrane region" description="Helical" evidence="1">
    <location>
        <begin position="71"/>
        <end position="88"/>
    </location>
</feature>
<keyword evidence="1" id="KW-1133">Transmembrane helix</keyword>
<keyword evidence="4" id="KW-1185">Reference proteome</keyword>
<dbReference type="RefSeq" id="WP_271091755.1">
    <property type="nucleotide sequence ID" value="NZ_JAPJZH010000017.1"/>
</dbReference>
<evidence type="ECO:0000256" key="1">
    <source>
        <dbReference type="SAM" id="Phobius"/>
    </source>
</evidence>
<dbReference type="InterPro" id="IPR009936">
    <property type="entry name" value="DUF1468"/>
</dbReference>
<feature type="transmembrane region" description="Helical" evidence="1">
    <location>
        <begin position="12"/>
        <end position="29"/>
    </location>
</feature>
<comment type="caution">
    <text evidence="3">The sequence shown here is derived from an EMBL/GenBank/DDBJ whole genome shotgun (WGS) entry which is preliminary data.</text>
</comment>
<feature type="domain" description="DUF1468" evidence="2">
    <location>
        <begin position="8"/>
        <end position="141"/>
    </location>
</feature>
<sequence length="141" mass="15237">MGLSADRISGTFFLLFGLAAYFLVIPAYVEQAEGGNIAPDTLPNAVAIVIAACGFLLVVRPTPQRLPDLRYFAVTGAYVLVLALAIYAMSWFGFIYVAPCLALAVMLMIGERRPLWLAFGAVGMPALIWVFVIVVLDRALP</sequence>
<keyword evidence="1" id="KW-0812">Transmembrane</keyword>
<name>A0ABT4VT73_9HYPH</name>
<evidence type="ECO:0000313" key="3">
    <source>
        <dbReference type="EMBL" id="MDA4847910.1"/>
    </source>
</evidence>